<accession>A0A5Q6RR86</accession>
<dbReference type="InterPro" id="IPR006379">
    <property type="entry name" value="HAD-SF_hydro_IIB"/>
</dbReference>
<name>A0A5Q6RR86_9ACTN</name>
<dbReference type="RefSeq" id="WP_149770718.1">
    <property type="nucleotide sequence ID" value="NZ_VDFQ02000005.1"/>
</dbReference>
<dbReference type="InterPro" id="IPR036412">
    <property type="entry name" value="HAD-like_sf"/>
</dbReference>
<proteinExistence type="predicted"/>
<sequence length="295" mass="31094">MPELPVAAPGAALLATDLDGTLLRTDGTLSARTREAIASAEAAGVPTVFVTARPPRWLDDLADAVGDATGGVALSANGAFVYHVASRTVTEVGTMSPDVLLELGEVLRAAIPGIAFAVERADGMRREERFAYVRESPTADDLDDWAQIAGRPAGKLLAKLDGHDPEVFHQRVAAALEGRAELGFSGAVGLAEITARGVTKASGLARWSAQHGFAQEAVWAVGDMPNDLPMLRWAGRSFAVANAHTEVLASVHEVVPTNDEDGVAAILDRICQERGDRPLDGRPLRSPSFDGQEHP</sequence>
<dbReference type="Gene3D" id="3.30.1240.10">
    <property type="match status" value="1"/>
</dbReference>
<dbReference type="PANTHER" id="PTHR10000">
    <property type="entry name" value="PHOSPHOSERINE PHOSPHATASE"/>
    <property type="match status" value="1"/>
</dbReference>
<dbReference type="Gene3D" id="3.40.50.1000">
    <property type="entry name" value="HAD superfamily/HAD-like"/>
    <property type="match status" value="1"/>
</dbReference>
<evidence type="ECO:0000256" key="1">
    <source>
        <dbReference type="SAM" id="MobiDB-lite"/>
    </source>
</evidence>
<evidence type="ECO:0000313" key="2">
    <source>
        <dbReference type="EMBL" id="KAA1420549.1"/>
    </source>
</evidence>
<dbReference type="EMBL" id="VDFQ02000005">
    <property type="protein sequence ID" value="KAA1420549.1"/>
    <property type="molecule type" value="Genomic_DNA"/>
</dbReference>
<dbReference type="GO" id="GO:0016791">
    <property type="term" value="F:phosphatase activity"/>
    <property type="evidence" value="ECO:0007669"/>
    <property type="project" value="TreeGrafter"/>
</dbReference>
<dbReference type="PANTHER" id="PTHR10000:SF8">
    <property type="entry name" value="HAD SUPERFAMILY HYDROLASE-LIKE, TYPE 3"/>
    <property type="match status" value="1"/>
</dbReference>
<dbReference type="Pfam" id="PF08282">
    <property type="entry name" value="Hydrolase_3"/>
    <property type="match status" value="1"/>
</dbReference>
<protein>
    <submittedName>
        <fullName evidence="2">HAD family hydrolase</fullName>
    </submittedName>
</protein>
<evidence type="ECO:0000313" key="3">
    <source>
        <dbReference type="Proteomes" id="UP000307768"/>
    </source>
</evidence>
<dbReference type="AlphaFoldDB" id="A0A5Q6RR86"/>
<dbReference type="NCBIfam" id="TIGR01484">
    <property type="entry name" value="HAD-SF-IIB"/>
    <property type="match status" value="1"/>
</dbReference>
<organism evidence="2 3">
    <name type="scientific">Mumia zhuanghuii</name>
    <dbReference type="NCBI Taxonomy" id="2585211"/>
    <lineage>
        <taxon>Bacteria</taxon>
        <taxon>Bacillati</taxon>
        <taxon>Actinomycetota</taxon>
        <taxon>Actinomycetes</taxon>
        <taxon>Propionibacteriales</taxon>
        <taxon>Nocardioidaceae</taxon>
        <taxon>Mumia</taxon>
    </lineage>
</organism>
<reference evidence="2 3" key="1">
    <citation type="submission" date="2019-09" db="EMBL/GenBank/DDBJ databases">
        <title>Mumia zhuanghuii sp. nov. isolated from the intestinal contents of plateau pika (Ochotona curzoniae) in the Qinghai-Tibet plateau of China.</title>
        <authorList>
            <person name="Tian Z."/>
        </authorList>
    </citation>
    <scope>NUCLEOTIDE SEQUENCE [LARGE SCALE GENOMIC DNA]</scope>
    <source>
        <strain evidence="3">350</strain>
    </source>
</reference>
<dbReference type="GO" id="GO:0000287">
    <property type="term" value="F:magnesium ion binding"/>
    <property type="evidence" value="ECO:0007669"/>
    <property type="project" value="TreeGrafter"/>
</dbReference>
<dbReference type="SUPFAM" id="SSF56784">
    <property type="entry name" value="HAD-like"/>
    <property type="match status" value="1"/>
</dbReference>
<feature type="region of interest" description="Disordered" evidence="1">
    <location>
        <begin position="275"/>
        <end position="295"/>
    </location>
</feature>
<dbReference type="OrthoDB" id="3180855at2"/>
<dbReference type="GO" id="GO:0005829">
    <property type="term" value="C:cytosol"/>
    <property type="evidence" value="ECO:0007669"/>
    <property type="project" value="TreeGrafter"/>
</dbReference>
<dbReference type="Proteomes" id="UP000307768">
    <property type="component" value="Unassembled WGS sequence"/>
</dbReference>
<comment type="caution">
    <text evidence="2">The sequence shown here is derived from an EMBL/GenBank/DDBJ whole genome shotgun (WGS) entry which is preliminary data.</text>
</comment>
<dbReference type="InterPro" id="IPR023214">
    <property type="entry name" value="HAD_sf"/>
</dbReference>
<gene>
    <name evidence="2" type="ORF">FE697_016490</name>
</gene>
<keyword evidence="2" id="KW-0378">Hydrolase</keyword>